<organism evidence="1 2">
    <name type="scientific">Lepeophtheirus salmonis</name>
    <name type="common">Salmon louse</name>
    <name type="synonym">Caligus salmonis</name>
    <dbReference type="NCBI Taxonomy" id="72036"/>
    <lineage>
        <taxon>Eukaryota</taxon>
        <taxon>Metazoa</taxon>
        <taxon>Ecdysozoa</taxon>
        <taxon>Arthropoda</taxon>
        <taxon>Crustacea</taxon>
        <taxon>Multicrustacea</taxon>
        <taxon>Hexanauplia</taxon>
        <taxon>Copepoda</taxon>
        <taxon>Siphonostomatoida</taxon>
        <taxon>Caligidae</taxon>
        <taxon>Lepeophtheirus</taxon>
    </lineage>
</organism>
<evidence type="ECO:0000313" key="2">
    <source>
        <dbReference type="Proteomes" id="UP000675881"/>
    </source>
</evidence>
<evidence type="ECO:0000313" key="1">
    <source>
        <dbReference type="EMBL" id="CAF3008103.1"/>
    </source>
</evidence>
<protein>
    <submittedName>
        <fullName evidence="1">(salmon louse) hypothetical protein</fullName>
    </submittedName>
</protein>
<gene>
    <name evidence="1" type="ORF">LSAA_13081</name>
</gene>
<accession>A0A7R8HCT3</accession>
<sequence length="434" mass="50287">MDPYERRMYIRKALSQFKSLNDVSFLVKQLFQNDLKVLKRMKMSLNERVGRRGIKDFLQHLEDKILLMTEKTSDKWLHYCSFIDLIAFHCFKSNCTWNTFELTDSKIGNINMDDFIKIRSNIKAHLPQNNANSVQQLVSYVKDEKKVISYATFRIISLNVSKAMLKDPIKIQKQKVKAKPLYLVYFNGSPYVYSPSKTIKNIIQEGILGGFQCTQVIDTELRSKDLYSLYIIEKDKNSEKRNYKIAQLENIDTNVDIDTQSPVKKIILNDLTIQYNPTLKKSKVNDRSVKAVLRIHGEDIDKGLKELKNLGLIKDTSSKWINQVSRIKKNDLVISQGTLRPNKNPMCTGPEWHQRLKSVVPKRSLHNYEPITVGERLALTFRYLVSGDFQTSMSYSFRINKKPVNEIVHNTSNAIWEALVDEYVKASSTKLAMN</sequence>
<keyword evidence="2" id="KW-1185">Reference proteome</keyword>
<name>A0A7R8HCT3_LEPSM</name>
<dbReference type="Proteomes" id="UP000675881">
    <property type="component" value="Chromosome 7"/>
</dbReference>
<reference evidence="1" key="1">
    <citation type="submission" date="2021-02" db="EMBL/GenBank/DDBJ databases">
        <authorList>
            <person name="Bekaert M."/>
        </authorList>
    </citation>
    <scope>NUCLEOTIDE SEQUENCE</scope>
    <source>
        <strain evidence="1">IoA-00</strain>
    </source>
</reference>
<dbReference type="EMBL" id="HG994586">
    <property type="protein sequence ID" value="CAF3008103.1"/>
    <property type="molecule type" value="Genomic_DNA"/>
</dbReference>
<proteinExistence type="predicted"/>
<dbReference type="AlphaFoldDB" id="A0A7R8HCT3"/>